<evidence type="ECO:0000256" key="2">
    <source>
        <dbReference type="SAM" id="Phobius"/>
    </source>
</evidence>
<reference evidence="5" key="1">
    <citation type="submission" date="2016-03" db="EMBL/GenBank/DDBJ databases">
        <authorList>
            <person name="Devillers H."/>
        </authorList>
    </citation>
    <scope>NUCLEOTIDE SEQUENCE [LARGE SCALE GENOMIC DNA]</scope>
</reference>
<evidence type="ECO:0000313" key="5">
    <source>
        <dbReference type="Proteomes" id="UP000190831"/>
    </source>
</evidence>
<dbReference type="Gene3D" id="1.10.3370.10">
    <property type="entry name" value="SecY subunit domain"/>
    <property type="match status" value="1"/>
</dbReference>
<dbReference type="OrthoDB" id="420669at2759"/>
<dbReference type="STRING" id="4955.A0A1G4MF60"/>
<feature type="domain" description="Translocon Sec61/SecY plug" evidence="3">
    <location>
        <begin position="41"/>
        <end position="74"/>
    </location>
</feature>
<dbReference type="InterPro" id="IPR023201">
    <property type="entry name" value="SecY_dom_sf"/>
</dbReference>
<feature type="transmembrane region" description="Helical" evidence="2">
    <location>
        <begin position="121"/>
        <end position="140"/>
    </location>
</feature>
<feature type="transmembrane region" description="Helical" evidence="2">
    <location>
        <begin position="146"/>
        <end position="167"/>
    </location>
</feature>
<dbReference type="SUPFAM" id="SSF103491">
    <property type="entry name" value="Preprotein translocase SecY subunit"/>
    <property type="match status" value="1"/>
</dbReference>
<dbReference type="AlphaFoldDB" id="A0A1G4MF60"/>
<gene>
    <name evidence="4" type="ORF">LAFE_0F08724G</name>
</gene>
<evidence type="ECO:0000256" key="1">
    <source>
        <dbReference type="RuleBase" id="RU004349"/>
    </source>
</evidence>
<keyword evidence="5" id="KW-1185">Reference proteome</keyword>
<dbReference type="Pfam" id="PF00344">
    <property type="entry name" value="SecY"/>
    <property type="match status" value="1"/>
</dbReference>
<dbReference type="EMBL" id="LT598490">
    <property type="protein sequence ID" value="SCW02542.1"/>
    <property type="molecule type" value="Genomic_DNA"/>
</dbReference>
<feature type="transmembrane region" description="Helical" evidence="2">
    <location>
        <begin position="246"/>
        <end position="267"/>
    </location>
</feature>
<dbReference type="PIRSF" id="PIRSF004557">
    <property type="entry name" value="SecY"/>
    <property type="match status" value="1"/>
</dbReference>
<organism evidence="4 5">
    <name type="scientific">Lachancea fermentati</name>
    <name type="common">Zygosaccharomyces fermentati</name>
    <dbReference type="NCBI Taxonomy" id="4955"/>
    <lineage>
        <taxon>Eukaryota</taxon>
        <taxon>Fungi</taxon>
        <taxon>Dikarya</taxon>
        <taxon>Ascomycota</taxon>
        <taxon>Saccharomycotina</taxon>
        <taxon>Saccharomycetes</taxon>
        <taxon>Saccharomycetales</taxon>
        <taxon>Saccharomycetaceae</taxon>
        <taxon>Lachancea</taxon>
    </lineage>
</organism>
<feature type="transmembrane region" description="Helical" evidence="2">
    <location>
        <begin position="33"/>
        <end position="53"/>
    </location>
</feature>
<evidence type="ECO:0000313" key="4">
    <source>
        <dbReference type="EMBL" id="SCW02542.1"/>
    </source>
</evidence>
<dbReference type="Proteomes" id="UP000190831">
    <property type="component" value="Chromosome F"/>
</dbReference>
<dbReference type="Pfam" id="PF10559">
    <property type="entry name" value="Plug_translocon"/>
    <property type="match status" value="1"/>
</dbReference>
<keyword evidence="2" id="KW-1133">Transmembrane helix</keyword>
<sequence length="490" mass="53028">MAGFRLIDVAKPFLPLLPEVELPYEKIGFDDKIVYTLISGLIFLFAQFPLAGISKESTNVLDPIYFLRSIFASEPKTLLEFGLFPVVSSALIMQLLAGLKLIKVNFKLRQDRELFQSTTKLFAIAQYFVLANIFIFSGYYGNNLSLTAIVLLNLQLVGAGFFVTLLVEVVDKGHGFASGAMAITTITIATNFVADVLGINQFPVDDEGHTEPQGALINLLQSLRASHKTYTGAVVGAFNRDYLPNLTTAFLVVGLAAAVCLLQNYRIELPIRSTRARGTTNVYPIRLLYIGGLSIWFSYVILFYVHIAAFSLVQLVAKNDPTSIIYKIVGGYAPVNNLLYVPQFPLSLLTPPKSFLECLIRQPLTLITFTAFLVGTGAWFATNWQAISGSSARDIAQQFKEQGITLMGRREQSVAKELDKVVPVASAAGAVSLALIVSAGELLGLKGKGASIVLGVTGTFALLELITMDYQQSGGQSALAQVLGAPGGSF</sequence>
<proteinExistence type="inferred from homology"/>
<name>A0A1G4MF60_LACFM</name>
<protein>
    <submittedName>
        <fullName evidence="4">LAFE_0F08724g1_1</fullName>
    </submittedName>
</protein>
<dbReference type="GO" id="GO:0016020">
    <property type="term" value="C:membrane"/>
    <property type="evidence" value="ECO:0007669"/>
    <property type="project" value="InterPro"/>
</dbReference>
<feature type="transmembrane region" description="Helical" evidence="2">
    <location>
        <begin position="179"/>
        <end position="199"/>
    </location>
</feature>
<dbReference type="OMA" id="QAYCHIK"/>
<feature type="transmembrane region" description="Helical" evidence="2">
    <location>
        <begin position="81"/>
        <end position="101"/>
    </location>
</feature>
<keyword evidence="2" id="KW-0812">Transmembrane</keyword>
<dbReference type="InterPro" id="IPR002208">
    <property type="entry name" value="SecY/SEC61-alpha"/>
</dbReference>
<dbReference type="PANTHER" id="PTHR10906">
    <property type="entry name" value="SECY/SEC61-ALPHA FAMILY MEMBER"/>
    <property type="match status" value="1"/>
</dbReference>
<comment type="similarity">
    <text evidence="1">Belongs to the SecY/SEC61-alpha family.</text>
</comment>
<dbReference type="GO" id="GO:0015031">
    <property type="term" value="P:protein transport"/>
    <property type="evidence" value="ECO:0007669"/>
    <property type="project" value="InterPro"/>
</dbReference>
<feature type="transmembrane region" description="Helical" evidence="2">
    <location>
        <begin position="363"/>
        <end position="381"/>
    </location>
</feature>
<evidence type="ECO:0000259" key="3">
    <source>
        <dbReference type="Pfam" id="PF10559"/>
    </source>
</evidence>
<accession>A0A1G4MF60</accession>
<keyword evidence="2" id="KW-0472">Membrane</keyword>
<dbReference type="InterPro" id="IPR019561">
    <property type="entry name" value="Translocon_Sec61/SecY_plug_dom"/>
</dbReference>
<feature type="transmembrane region" description="Helical" evidence="2">
    <location>
        <begin position="287"/>
        <end position="312"/>
    </location>
</feature>